<evidence type="ECO:0000256" key="1">
    <source>
        <dbReference type="SAM" id="MobiDB-lite"/>
    </source>
</evidence>
<evidence type="ECO:0000256" key="2">
    <source>
        <dbReference type="SAM" id="Phobius"/>
    </source>
</evidence>
<feature type="transmembrane region" description="Helical" evidence="2">
    <location>
        <begin position="33"/>
        <end position="53"/>
    </location>
</feature>
<sequence>MSETALPNDDLQPASETPAQTPAAPAKRAGTGLALFALLVGAAGVAIGGWGVWQV</sequence>
<proteinExistence type="predicted"/>
<dbReference type="Proteomes" id="UP000480410">
    <property type="component" value="Unassembled WGS sequence"/>
</dbReference>
<feature type="non-terminal residue" evidence="3">
    <location>
        <position position="55"/>
    </location>
</feature>
<dbReference type="AlphaFoldDB" id="A0A6M0D1Z5"/>
<keyword evidence="2" id="KW-0472">Membrane</keyword>
<evidence type="ECO:0000313" key="3">
    <source>
        <dbReference type="EMBL" id="NER61969.1"/>
    </source>
</evidence>
<keyword evidence="2" id="KW-1133">Transmembrane helix</keyword>
<organism evidence="3 4">
    <name type="scientific">Pseudomonas brassicae</name>
    <dbReference type="NCBI Taxonomy" id="2708063"/>
    <lineage>
        <taxon>Bacteria</taxon>
        <taxon>Pseudomonadati</taxon>
        <taxon>Pseudomonadota</taxon>
        <taxon>Gammaproteobacteria</taxon>
        <taxon>Pseudomonadales</taxon>
        <taxon>Pseudomonadaceae</taxon>
        <taxon>Pseudomonas</taxon>
    </lineage>
</organism>
<dbReference type="EMBL" id="JAAHBV010000596">
    <property type="protein sequence ID" value="NER61969.1"/>
    <property type="molecule type" value="Genomic_DNA"/>
</dbReference>
<name>A0A6M0D1Z5_9PSED</name>
<reference evidence="3 4" key="1">
    <citation type="submission" date="2020-02" db="EMBL/GenBank/DDBJ databases">
        <title>Broccoli isolated Pseudomonas sp.</title>
        <authorList>
            <person name="Fujikawa T."/>
            <person name="Sawada H."/>
        </authorList>
    </citation>
    <scope>NUCLEOTIDE SEQUENCE [LARGE SCALE GENOMIC DNA]</scope>
    <source>
        <strain evidence="3 4">MAFF212428</strain>
    </source>
</reference>
<keyword evidence="2" id="KW-0812">Transmembrane</keyword>
<evidence type="ECO:0000313" key="4">
    <source>
        <dbReference type="Proteomes" id="UP000480410"/>
    </source>
</evidence>
<comment type="caution">
    <text evidence="3">The sequence shown here is derived from an EMBL/GenBank/DDBJ whole genome shotgun (WGS) entry which is preliminary data.</text>
</comment>
<protein>
    <submittedName>
        <fullName evidence="3">Heme biosynthesis operon protein HemX</fullName>
    </submittedName>
</protein>
<feature type="region of interest" description="Disordered" evidence="1">
    <location>
        <begin position="1"/>
        <end position="26"/>
    </location>
</feature>
<gene>
    <name evidence="3" type="ORF">G3435_22490</name>
</gene>
<accession>A0A6M0D1Z5</accession>